<dbReference type="PIRSF" id="PIRSF002741">
    <property type="entry name" value="MppA"/>
    <property type="match status" value="1"/>
</dbReference>
<dbReference type="OrthoDB" id="9803988at2"/>
<dbReference type="RefSeq" id="WP_114076838.1">
    <property type="nucleotide sequence ID" value="NZ_CP030918.1"/>
</dbReference>
<proteinExistence type="inferred from homology"/>
<accession>A0A344PMB6</accession>
<dbReference type="CDD" id="cd08493">
    <property type="entry name" value="PBP2_DppA_like"/>
    <property type="match status" value="1"/>
</dbReference>
<keyword evidence="7" id="KW-1185">Reference proteome</keyword>
<dbReference type="GO" id="GO:1904680">
    <property type="term" value="F:peptide transmembrane transporter activity"/>
    <property type="evidence" value="ECO:0007669"/>
    <property type="project" value="TreeGrafter"/>
</dbReference>
<evidence type="ECO:0000256" key="2">
    <source>
        <dbReference type="ARBA" id="ARBA00005695"/>
    </source>
</evidence>
<evidence type="ECO:0000256" key="4">
    <source>
        <dbReference type="SAM" id="SignalP"/>
    </source>
</evidence>
<feature type="domain" description="Solute-binding protein family 5" evidence="5">
    <location>
        <begin position="69"/>
        <end position="450"/>
    </location>
</feature>
<feature type="signal peptide" evidence="4">
    <location>
        <begin position="1"/>
        <end position="24"/>
    </location>
</feature>
<dbReference type="AlphaFoldDB" id="A0A344PMB6"/>
<dbReference type="PANTHER" id="PTHR30290:SF38">
    <property type="entry name" value="D,D-DIPEPTIDE-BINDING PERIPLASMIC PROTEIN DDPA-RELATED"/>
    <property type="match status" value="1"/>
</dbReference>
<dbReference type="Gene3D" id="3.90.76.10">
    <property type="entry name" value="Dipeptide-binding Protein, Domain 1"/>
    <property type="match status" value="1"/>
</dbReference>
<dbReference type="Gene3D" id="3.10.105.10">
    <property type="entry name" value="Dipeptide-binding Protein, Domain 3"/>
    <property type="match status" value="1"/>
</dbReference>
<comment type="subcellular location">
    <subcellularLocation>
        <location evidence="1">Periplasm</location>
    </subcellularLocation>
</comment>
<reference evidence="7" key="1">
    <citation type="submission" date="2018-07" db="EMBL/GenBank/DDBJ databases">
        <title>Genome sequencing of Paracoccus sp. SC2-6.</title>
        <authorList>
            <person name="Heo J."/>
            <person name="Kim S.-J."/>
            <person name="Kwon S.-W."/>
        </authorList>
    </citation>
    <scope>NUCLEOTIDE SEQUENCE [LARGE SCALE GENOMIC DNA]</scope>
    <source>
        <strain evidence="7">SC2-6</strain>
    </source>
</reference>
<dbReference type="EMBL" id="CP030918">
    <property type="protein sequence ID" value="AXC50521.1"/>
    <property type="molecule type" value="Genomic_DNA"/>
</dbReference>
<dbReference type="SUPFAM" id="SSF53850">
    <property type="entry name" value="Periplasmic binding protein-like II"/>
    <property type="match status" value="1"/>
</dbReference>
<dbReference type="Gene3D" id="3.40.190.10">
    <property type="entry name" value="Periplasmic binding protein-like II"/>
    <property type="match status" value="1"/>
</dbReference>
<feature type="chain" id="PRO_5016815235" evidence="4">
    <location>
        <begin position="25"/>
        <end position="530"/>
    </location>
</feature>
<gene>
    <name evidence="6" type="ORF">DRW48_13280</name>
</gene>
<dbReference type="InterPro" id="IPR000914">
    <property type="entry name" value="SBP_5_dom"/>
</dbReference>
<dbReference type="GO" id="GO:0042938">
    <property type="term" value="P:dipeptide transport"/>
    <property type="evidence" value="ECO:0007669"/>
    <property type="project" value="TreeGrafter"/>
</dbReference>
<dbReference type="Pfam" id="PF00496">
    <property type="entry name" value="SBP_bac_5"/>
    <property type="match status" value="1"/>
</dbReference>
<dbReference type="PANTHER" id="PTHR30290">
    <property type="entry name" value="PERIPLASMIC BINDING COMPONENT OF ABC TRANSPORTER"/>
    <property type="match status" value="1"/>
</dbReference>
<evidence type="ECO:0000313" key="6">
    <source>
        <dbReference type="EMBL" id="AXC50521.1"/>
    </source>
</evidence>
<sequence length="530" mass="58110">MKRSTLAGLTLSAALGLTAFGASAKDFVYCSEATPEGFDPALYSANSTWDASFEALYDALTRFKAGGTEVEPALAESWDVSPDGREYTFHLRPGVKFNGNDKFTPTREMNADDVIFSFTRQIPQDGPWKEYSQAGTWVIFDSNDMAKLIKEIIKVDDLTVKFVLSEANATFPALMARNFGAILSKEYADQLLADGRTDDLNLAPVGTGPFRLVNYQADAVIRYAANPDWWDGKPAIDNLIFAITPDPSVRMARLKADECQMAPFPAPADVAGLKADPALNVMEQPGLNVAYLAFNTQKAPFDDPALRKALITAIDRSALIETVYGGMGQVAETLVPPTMWGYASDIKPYPYDPEAAKKALAELGQKDLSVELWAIPISRSYMPNGRRAAEMIQSDLAAVGVKAEIVSYEWGEYLKRVRERDRDGIAMMGGSADLPDPNSLMNFFIGCESGGNAAFWCNEEVEGLMKEARQISDQGERTKLYVKIQNMIHDIAPVLPLANATVVLPMSAKVKNYAMDPLGSHRFEKLDLAD</sequence>
<dbReference type="FunFam" id="3.40.190.10:FF:000036">
    <property type="entry name" value="Dipeptide ABC transporter, substrate-binding protein"/>
    <property type="match status" value="1"/>
</dbReference>
<comment type="similarity">
    <text evidence="2">Belongs to the bacterial solute-binding protein 5 family.</text>
</comment>
<evidence type="ECO:0000256" key="3">
    <source>
        <dbReference type="ARBA" id="ARBA00022729"/>
    </source>
</evidence>
<dbReference type="GO" id="GO:0043190">
    <property type="term" value="C:ATP-binding cassette (ABC) transporter complex"/>
    <property type="evidence" value="ECO:0007669"/>
    <property type="project" value="InterPro"/>
</dbReference>
<keyword evidence="3 4" id="KW-0732">Signal</keyword>
<dbReference type="KEGG" id="pars:DRW48_13280"/>
<dbReference type="Proteomes" id="UP000252023">
    <property type="component" value="Chromosome"/>
</dbReference>
<protein>
    <submittedName>
        <fullName evidence="6">ABC transporter substrate-binding protein</fullName>
    </submittedName>
</protein>
<evidence type="ECO:0000256" key="1">
    <source>
        <dbReference type="ARBA" id="ARBA00004418"/>
    </source>
</evidence>
<dbReference type="InterPro" id="IPR030678">
    <property type="entry name" value="Peptide/Ni-bd"/>
</dbReference>
<evidence type="ECO:0000259" key="5">
    <source>
        <dbReference type="Pfam" id="PF00496"/>
    </source>
</evidence>
<dbReference type="InterPro" id="IPR039424">
    <property type="entry name" value="SBP_5"/>
</dbReference>
<dbReference type="GO" id="GO:0030288">
    <property type="term" value="C:outer membrane-bounded periplasmic space"/>
    <property type="evidence" value="ECO:0007669"/>
    <property type="project" value="TreeGrafter"/>
</dbReference>
<name>A0A344PMB6_9RHOB</name>
<organism evidence="6 7">
    <name type="scientific">Paracoccus suum</name>
    <dbReference type="NCBI Taxonomy" id="2259340"/>
    <lineage>
        <taxon>Bacteria</taxon>
        <taxon>Pseudomonadati</taxon>
        <taxon>Pseudomonadota</taxon>
        <taxon>Alphaproteobacteria</taxon>
        <taxon>Rhodobacterales</taxon>
        <taxon>Paracoccaceae</taxon>
        <taxon>Paracoccus</taxon>
    </lineage>
</organism>
<evidence type="ECO:0000313" key="7">
    <source>
        <dbReference type="Proteomes" id="UP000252023"/>
    </source>
</evidence>